<evidence type="ECO:0000259" key="3">
    <source>
        <dbReference type="PROSITE" id="PS50828"/>
    </source>
</evidence>
<dbReference type="EMBL" id="JAHUZD010000107">
    <property type="protein sequence ID" value="KAI3404165.2"/>
    <property type="molecule type" value="Genomic_DNA"/>
</dbReference>
<sequence length="542" mass="61752">MIDQEQNALNRESIPAISSSSMHQSISPPPLSSEKQDSFPFEMNKEQYSELVADETDFDASFLSLVETLADYFPTFPKTEIKIRLKLADNVEDLIEELFSETESNEIGIQQDRSEKSTLPTSTKYNQEAYQLHEIFPQVSLSIISKQLKDNNNDVHKVGMILLNDDPTPPPSQTTGFSSKNSNVNQWFELPDMVSRVKNFLGVNNVSTQDQQGECFVLEDNDVIHYIRRANGNYKNALIEIIKNLRPKLRKEVVNVGVERNCSRVQRGGRQTNNISSRLSNQGVRYIESTYKYNPNNKESRELWQIYENNLVMHSMDKSFLISALEFFRGNCDKVIELAFELAQADASEGSSNEIFETKSRSKNGWRIVFGSDEAATSYQSLSQTFRNYTAKRKPSNDTFTTSNDTFTTSNDTFTTSNSSTLSSATAPFATSERLDAYVRAGTLDLHNFKLVEAIQTTKLVLNHWWNQETKQRIEEGRLQNYGNLALFVNHMSIITGRGIHSVGNVSPIKKYVKEYLTKQSFIFDEYAGKFDVKGKRKNIKK</sequence>
<feature type="compositionally biased region" description="Polar residues" evidence="2">
    <location>
        <begin position="1"/>
        <end position="10"/>
    </location>
</feature>
<dbReference type="InterPro" id="IPR036063">
    <property type="entry name" value="Smr_dom_sf"/>
</dbReference>
<dbReference type="RefSeq" id="XP_049179910.1">
    <property type="nucleotide sequence ID" value="XM_049324360.1"/>
</dbReference>
<evidence type="ECO:0000256" key="2">
    <source>
        <dbReference type="SAM" id="MobiDB-lite"/>
    </source>
</evidence>
<dbReference type="GeneID" id="73380682"/>
<dbReference type="SMART" id="SM00463">
    <property type="entry name" value="SMR"/>
    <property type="match status" value="1"/>
</dbReference>
<dbReference type="Pfam" id="PF02845">
    <property type="entry name" value="CUE"/>
    <property type="match status" value="1"/>
</dbReference>
<dbReference type="InterPro" id="IPR002625">
    <property type="entry name" value="Smr_dom"/>
</dbReference>
<dbReference type="GO" id="GO:0004519">
    <property type="term" value="F:endonuclease activity"/>
    <property type="evidence" value="ECO:0007669"/>
    <property type="project" value="TreeGrafter"/>
</dbReference>
<dbReference type="SUPFAM" id="SSF160443">
    <property type="entry name" value="SMR domain-like"/>
    <property type="match status" value="1"/>
</dbReference>
<feature type="region of interest" description="Disordered" evidence="2">
    <location>
        <begin position="1"/>
        <end position="37"/>
    </location>
</feature>
<dbReference type="AlphaFoldDB" id="A0AAI9SWR6"/>
<dbReference type="PANTHER" id="PTHR46535">
    <property type="entry name" value="NEDD4-BINDING PROTEIN 2"/>
    <property type="match status" value="1"/>
</dbReference>
<reference evidence="4" key="1">
    <citation type="journal article" date="2022" name="DNA Res.">
        <title>Genome analysis of five recently described species of the CUG-Ser clade uncovers Candida theae as a new hybrid lineage with pathogenic potential in the Candida parapsilosis species complex.</title>
        <authorList>
            <person name="Mixao V."/>
            <person name="Del Olmo V."/>
            <person name="Hegedusova E."/>
            <person name="Saus E."/>
            <person name="Pryszcz L."/>
            <person name="Cillingova A."/>
            <person name="Nosek J."/>
            <person name="Gabaldon T."/>
        </authorList>
    </citation>
    <scope>NUCLEOTIDE SEQUENCE</scope>
    <source>
        <strain evidence="4">CBS 10844</strain>
    </source>
</reference>
<comment type="caution">
    <text evidence="4">The sequence shown here is derived from an EMBL/GenBank/DDBJ whole genome shotgun (WGS) entry which is preliminary data.</text>
</comment>
<dbReference type="GO" id="GO:0043130">
    <property type="term" value="F:ubiquitin binding"/>
    <property type="evidence" value="ECO:0007669"/>
    <property type="project" value="InterPro"/>
</dbReference>
<feature type="domain" description="Smr" evidence="3">
    <location>
        <begin position="444"/>
        <end position="519"/>
    </location>
</feature>
<dbReference type="CDD" id="cd14279">
    <property type="entry name" value="CUE"/>
    <property type="match status" value="1"/>
</dbReference>
<dbReference type="InterPro" id="IPR052772">
    <property type="entry name" value="Endo/PolyKinase_Domain-Protein"/>
</dbReference>
<evidence type="ECO:0000313" key="5">
    <source>
        <dbReference type="Proteomes" id="UP001202479"/>
    </source>
</evidence>
<dbReference type="InterPro" id="IPR003892">
    <property type="entry name" value="CUE"/>
</dbReference>
<dbReference type="GO" id="GO:0005634">
    <property type="term" value="C:nucleus"/>
    <property type="evidence" value="ECO:0007669"/>
    <property type="project" value="TreeGrafter"/>
</dbReference>
<keyword evidence="1" id="KW-0833">Ubl conjugation pathway</keyword>
<dbReference type="Gene3D" id="3.30.1370.110">
    <property type="match status" value="1"/>
</dbReference>
<gene>
    <name evidence="4" type="ORF">KGF56_003065</name>
</gene>
<accession>A0AAI9SWR6</accession>
<feature type="compositionally biased region" description="Low complexity" evidence="2">
    <location>
        <begin position="13"/>
        <end position="26"/>
    </location>
</feature>
<organism evidence="4 5">
    <name type="scientific">Candida oxycetoniae</name>
    <dbReference type="NCBI Taxonomy" id="497107"/>
    <lineage>
        <taxon>Eukaryota</taxon>
        <taxon>Fungi</taxon>
        <taxon>Dikarya</taxon>
        <taxon>Ascomycota</taxon>
        <taxon>Saccharomycotina</taxon>
        <taxon>Pichiomycetes</taxon>
        <taxon>Debaryomycetaceae</taxon>
        <taxon>Candida/Lodderomyces clade</taxon>
        <taxon>Candida</taxon>
    </lineage>
</organism>
<dbReference type="PROSITE" id="PS50828">
    <property type="entry name" value="SMR"/>
    <property type="match status" value="1"/>
</dbReference>
<evidence type="ECO:0000256" key="1">
    <source>
        <dbReference type="ARBA" id="ARBA00022786"/>
    </source>
</evidence>
<proteinExistence type="predicted"/>
<dbReference type="PANTHER" id="PTHR46535:SF1">
    <property type="entry name" value="NEDD4-BINDING PROTEIN 2"/>
    <property type="match status" value="1"/>
</dbReference>
<evidence type="ECO:0000313" key="4">
    <source>
        <dbReference type="EMBL" id="KAI3404165.2"/>
    </source>
</evidence>
<protein>
    <recommendedName>
        <fullName evidence="3">Smr domain-containing protein</fullName>
    </recommendedName>
</protein>
<dbReference type="Proteomes" id="UP001202479">
    <property type="component" value="Unassembled WGS sequence"/>
</dbReference>
<keyword evidence="5" id="KW-1185">Reference proteome</keyword>
<name>A0AAI9SWR6_9ASCO</name>